<sequence length="117" mass="13652">MLTEEQVIEIEHYCHDHNVSRKSRLKELNIDPNHFYRLKRKLLSDSNDLSNGKFLQLNANGEFASAVQQFTLKRKKGSEVGIRTSFLTIELRNERGKAMRIQGEMSAEQLREIMTIM</sequence>
<proteinExistence type="predicted"/>
<dbReference type="AlphaFoldDB" id="A0A645AL79"/>
<reference evidence="1" key="1">
    <citation type="submission" date="2019-08" db="EMBL/GenBank/DDBJ databases">
        <authorList>
            <person name="Kucharzyk K."/>
            <person name="Murdoch R.W."/>
            <person name="Higgins S."/>
            <person name="Loffler F."/>
        </authorList>
    </citation>
    <scope>NUCLEOTIDE SEQUENCE</scope>
</reference>
<protein>
    <submittedName>
        <fullName evidence="1">Uncharacterized protein</fullName>
    </submittedName>
</protein>
<name>A0A645AL79_9ZZZZ</name>
<gene>
    <name evidence="1" type="ORF">SDC9_100764</name>
</gene>
<evidence type="ECO:0000313" key="1">
    <source>
        <dbReference type="EMBL" id="MPM53992.1"/>
    </source>
</evidence>
<accession>A0A645AL79</accession>
<organism evidence="1">
    <name type="scientific">bioreactor metagenome</name>
    <dbReference type="NCBI Taxonomy" id="1076179"/>
    <lineage>
        <taxon>unclassified sequences</taxon>
        <taxon>metagenomes</taxon>
        <taxon>ecological metagenomes</taxon>
    </lineage>
</organism>
<dbReference type="EMBL" id="VSSQ01014598">
    <property type="protein sequence ID" value="MPM53992.1"/>
    <property type="molecule type" value="Genomic_DNA"/>
</dbReference>
<comment type="caution">
    <text evidence="1">The sequence shown here is derived from an EMBL/GenBank/DDBJ whole genome shotgun (WGS) entry which is preliminary data.</text>
</comment>